<name>A0A1Z3UA80_BREVE</name>
<proteinExistence type="predicted"/>
<dbReference type="EMBL" id="JAMYEC010000002">
    <property type="protein sequence ID" value="MDX2334199.1"/>
    <property type="molecule type" value="Genomic_DNA"/>
</dbReference>
<gene>
    <name evidence="1" type="ORF">CEP68_12110</name>
    <name evidence="2" type="ORF">NJD11_04500</name>
</gene>
<dbReference type="KEGG" id="bvc:CEP68_12110"/>
<sequence length="98" mass="10945">MRTLAGLFQPVEAETPYGGRSVSFEAVGSAWLKCGARRRLERGEGDQRRAVETMGAEARADARLTVRRVLRFGGADWRIVAMEDARPGRAKLDLERVR</sequence>
<dbReference type="Proteomes" id="UP001272940">
    <property type="component" value="Unassembled WGS sequence"/>
</dbReference>
<evidence type="ECO:0000313" key="1">
    <source>
        <dbReference type="EMBL" id="ASE40188.1"/>
    </source>
</evidence>
<evidence type="ECO:0000313" key="3">
    <source>
        <dbReference type="Proteomes" id="UP000197050"/>
    </source>
</evidence>
<dbReference type="AlphaFoldDB" id="A0A1Z3UA80"/>
<evidence type="ECO:0000313" key="2">
    <source>
        <dbReference type="EMBL" id="MDX2334199.1"/>
    </source>
</evidence>
<reference evidence="2 4" key="4">
    <citation type="journal article" date="2023" name="FEMS Microbes">
        <title>Whole genomes of deep-sea sponge-associated bacteria exhibit high novel natural product potential.</title>
        <authorList>
            <person name="Hesketh-Best P.J."/>
            <person name="January G.G."/>
            <person name="Koch M.J."/>
            <person name="Warburton P.J."/>
            <person name="Howell K.L."/>
            <person name="Upton M."/>
        </authorList>
    </citation>
    <scope>NUCLEOTIDE SEQUENCE [LARGE SCALE GENOMIC DNA]</scope>
    <source>
        <strain evidence="2 4">PC206-O</strain>
    </source>
</reference>
<dbReference type="Proteomes" id="UP000197050">
    <property type="component" value="Chromosome"/>
</dbReference>
<dbReference type="RefSeq" id="WP_066624181.1">
    <property type="nucleotide sequence ID" value="NZ_CP022048.2"/>
</dbReference>
<organism evidence="1 3">
    <name type="scientific">Brevundimonas vesicularis</name>
    <name type="common">Pseudomonas vesicularis</name>
    <dbReference type="NCBI Taxonomy" id="41276"/>
    <lineage>
        <taxon>Bacteria</taxon>
        <taxon>Pseudomonadati</taxon>
        <taxon>Pseudomonadota</taxon>
        <taxon>Alphaproteobacteria</taxon>
        <taxon>Caulobacterales</taxon>
        <taxon>Caulobacteraceae</taxon>
        <taxon>Brevundimonas</taxon>
    </lineage>
</organism>
<evidence type="ECO:0000313" key="4">
    <source>
        <dbReference type="Proteomes" id="UP001272940"/>
    </source>
</evidence>
<reference evidence="1" key="2">
    <citation type="submission" date="2017-12" db="EMBL/GenBank/DDBJ databases">
        <title>FDA dAtabase for Regulatory Grade micrObial Sequences (FDA-ARGOS): Supporting development and validation of Infectious Disease Dx tests.</title>
        <authorList>
            <person name="Campos J."/>
            <person name="Goldberg B."/>
            <person name="Tallon L."/>
            <person name="Sadzewicz L."/>
            <person name="Sengamalay N."/>
            <person name="Ott S."/>
            <person name="Godinez A."/>
            <person name="Nagaraj S."/>
            <person name="Vavikolanu K."/>
            <person name="Vyas G."/>
            <person name="Nadendla S."/>
            <person name="Aluvathingal J."/>
            <person name="Geyer C."/>
            <person name="Nandy P."/>
            <person name="Hobson J."/>
            <person name="Sichtig H."/>
        </authorList>
    </citation>
    <scope>NUCLEOTIDE SEQUENCE</scope>
    <source>
        <strain evidence="1">FDAARGOS_289</strain>
    </source>
</reference>
<keyword evidence="4" id="KW-1185">Reference proteome</keyword>
<dbReference type="EMBL" id="CP022048">
    <property type="protein sequence ID" value="ASE40188.1"/>
    <property type="molecule type" value="Genomic_DNA"/>
</dbReference>
<reference evidence="3" key="1">
    <citation type="submission" date="2017-06" db="EMBL/GenBank/DDBJ databases">
        <title>FDA dAtabase for Regulatory Grade micrObial Sequences (FDA-ARGOS): Supporting development and validation of Infectious Disease Dx tests.</title>
        <authorList>
            <person name="Minogue T."/>
            <person name="Wolcott M."/>
            <person name="Wasieloski L."/>
            <person name="Aguilar W."/>
            <person name="Moore D."/>
            <person name="Tallon L."/>
            <person name="Sadzewicz L."/>
            <person name="Sengamalay N."/>
            <person name="Ott S."/>
            <person name="Godinez A."/>
            <person name="Nagaraj S."/>
            <person name="Nadendla S."/>
            <person name="Geyer C."/>
            <person name="Sichtig H."/>
        </authorList>
    </citation>
    <scope>NUCLEOTIDE SEQUENCE [LARGE SCALE GENOMIC DNA]</scope>
    <source>
        <strain evidence="3">FDAARGOS_289</strain>
    </source>
</reference>
<accession>A0A1Z3UA80</accession>
<protein>
    <submittedName>
        <fullName evidence="1">Phage head-tail adapter protein</fullName>
    </submittedName>
</protein>
<reference evidence="2" key="3">
    <citation type="submission" date="2022-06" db="EMBL/GenBank/DDBJ databases">
        <authorList>
            <person name="Hesketh-Best P.J."/>
            <person name="Koch M.J."/>
        </authorList>
    </citation>
    <scope>NUCLEOTIDE SEQUENCE</scope>
    <source>
        <strain evidence="2">PC206-O</strain>
    </source>
</reference>
<dbReference type="GeneID" id="34014832"/>